<keyword evidence="1" id="KW-0732">Signal</keyword>
<organism evidence="2 3">
    <name type="scientific">Linum trigynum</name>
    <dbReference type="NCBI Taxonomy" id="586398"/>
    <lineage>
        <taxon>Eukaryota</taxon>
        <taxon>Viridiplantae</taxon>
        <taxon>Streptophyta</taxon>
        <taxon>Embryophyta</taxon>
        <taxon>Tracheophyta</taxon>
        <taxon>Spermatophyta</taxon>
        <taxon>Magnoliopsida</taxon>
        <taxon>eudicotyledons</taxon>
        <taxon>Gunneridae</taxon>
        <taxon>Pentapetalae</taxon>
        <taxon>rosids</taxon>
        <taxon>fabids</taxon>
        <taxon>Malpighiales</taxon>
        <taxon>Linaceae</taxon>
        <taxon>Linum</taxon>
    </lineage>
</organism>
<evidence type="ECO:0000256" key="1">
    <source>
        <dbReference type="SAM" id="SignalP"/>
    </source>
</evidence>
<keyword evidence="3" id="KW-1185">Reference proteome</keyword>
<dbReference type="EMBL" id="OZ034814">
    <property type="protein sequence ID" value="CAL1362319.1"/>
    <property type="molecule type" value="Genomic_DNA"/>
</dbReference>
<gene>
    <name evidence="2" type="ORF">LTRI10_LOCUS9402</name>
</gene>
<dbReference type="Proteomes" id="UP001497516">
    <property type="component" value="Chromosome 10"/>
</dbReference>
<sequence length="101" mass="10893">MSPLLFTTLATLAILLQLLALCVAVLKPFELFDSCKEWRTTNMYWLAMLIELAGTSGAGLNGSNISLFALDLDTGSNSRNYVQELFNSFPATVAGGGKIDD</sequence>
<feature type="signal peptide" evidence="1">
    <location>
        <begin position="1"/>
        <end position="24"/>
    </location>
</feature>
<reference evidence="2 3" key="1">
    <citation type="submission" date="2024-04" db="EMBL/GenBank/DDBJ databases">
        <authorList>
            <person name="Fracassetti M."/>
        </authorList>
    </citation>
    <scope>NUCLEOTIDE SEQUENCE [LARGE SCALE GENOMIC DNA]</scope>
</reference>
<feature type="chain" id="PRO_5043796927" evidence="1">
    <location>
        <begin position="25"/>
        <end position="101"/>
    </location>
</feature>
<evidence type="ECO:0000313" key="2">
    <source>
        <dbReference type="EMBL" id="CAL1362319.1"/>
    </source>
</evidence>
<dbReference type="AlphaFoldDB" id="A0AAV2D054"/>
<accession>A0AAV2D054</accession>
<evidence type="ECO:0000313" key="3">
    <source>
        <dbReference type="Proteomes" id="UP001497516"/>
    </source>
</evidence>
<name>A0AAV2D054_9ROSI</name>
<protein>
    <submittedName>
        <fullName evidence="2">Uncharacterized protein</fullName>
    </submittedName>
</protein>
<proteinExistence type="predicted"/>